<protein>
    <submittedName>
        <fullName evidence="1">Uncharacterized protein</fullName>
    </submittedName>
</protein>
<keyword evidence="2" id="KW-1185">Reference proteome</keyword>
<evidence type="ECO:0000313" key="2">
    <source>
        <dbReference type="Proteomes" id="UP000316621"/>
    </source>
</evidence>
<dbReference type="Gramene" id="RZC68360">
    <property type="protein sequence ID" value="RZC68360"/>
    <property type="gene ID" value="C5167_031616"/>
</dbReference>
<sequence length="69" mass="8054">MKLSRRPNLNYNNWNCKKQTRLIANKVFSYPDGHRSISIKGNSTIFSPSGTLDFFLNQFRVWDAHEVPP</sequence>
<proteinExistence type="predicted"/>
<gene>
    <name evidence="1" type="ORF">C5167_031616</name>
</gene>
<dbReference type="EMBL" id="CM010721">
    <property type="protein sequence ID" value="RZC68360.1"/>
    <property type="molecule type" value="Genomic_DNA"/>
</dbReference>
<evidence type="ECO:0000313" key="1">
    <source>
        <dbReference type="EMBL" id="RZC68360.1"/>
    </source>
</evidence>
<reference evidence="1 2" key="1">
    <citation type="journal article" date="2018" name="Science">
        <title>The opium poppy genome and morphinan production.</title>
        <authorList>
            <person name="Guo L."/>
            <person name="Winzer T."/>
            <person name="Yang X."/>
            <person name="Li Y."/>
            <person name="Ning Z."/>
            <person name="He Z."/>
            <person name="Teodor R."/>
            <person name="Lu Y."/>
            <person name="Bowser T.A."/>
            <person name="Graham I.A."/>
            <person name="Ye K."/>
        </authorList>
    </citation>
    <scope>NUCLEOTIDE SEQUENCE [LARGE SCALE GENOMIC DNA]</scope>
    <source>
        <strain evidence="2">cv. HN1</strain>
        <tissue evidence="1">Leaves</tissue>
    </source>
</reference>
<organism evidence="1 2">
    <name type="scientific">Papaver somniferum</name>
    <name type="common">Opium poppy</name>
    <dbReference type="NCBI Taxonomy" id="3469"/>
    <lineage>
        <taxon>Eukaryota</taxon>
        <taxon>Viridiplantae</taxon>
        <taxon>Streptophyta</taxon>
        <taxon>Embryophyta</taxon>
        <taxon>Tracheophyta</taxon>
        <taxon>Spermatophyta</taxon>
        <taxon>Magnoliopsida</taxon>
        <taxon>Ranunculales</taxon>
        <taxon>Papaveraceae</taxon>
        <taxon>Papaveroideae</taxon>
        <taxon>Papaver</taxon>
    </lineage>
</organism>
<dbReference type="Proteomes" id="UP000316621">
    <property type="component" value="Chromosome 7"/>
</dbReference>
<name>A0A4Y7K7M4_PAPSO</name>
<dbReference type="AlphaFoldDB" id="A0A4Y7K7M4"/>
<accession>A0A4Y7K7M4</accession>